<accession>A0A2J0L462</accession>
<protein>
    <recommendedName>
        <fullName evidence="1">Spore protein YkvP/CgeB glycosyl transferase-like domain-containing protein</fullName>
    </recommendedName>
</protein>
<dbReference type="EMBL" id="PEWV01000020">
    <property type="protein sequence ID" value="PIU42076.1"/>
    <property type="molecule type" value="Genomic_DNA"/>
</dbReference>
<reference evidence="2 3" key="1">
    <citation type="submission" date="2017-09" db="EMBL/GenBank/DDBJ databases">
        <title>Depth-based differentiation of microbial function through sediment-hosted aquifers and enrichment of novel symbionts in the deep terrestrial subsurface.</title>
        <authorList>
            <person name="Probst A.J."/>
            <person name="Ladd B."/>
            <person name="Jarett J.K."/>
            <person name="Geller-Mcgrath D.E."/>
            <person name="Sieber C.M."/>
            <person name="Emerson J.B."/>
            <person name="Anantharaman K."/>
            <person name="Thomas B.C."/>
            <person name="Malmstrom R."/>
            <person name="Stieglmeier M."/>
            <person name="Klingl A."/>
            <person name="Woyke T."/>
            <person name="Ryan C.M."/>
            <person name="Banfield J.F."/>
        </authorList>
    </citation>
    <scope>NUCLEOTIDE SEQUENCE [LARGE SCALE GENOMIC DNA]</scope>
    <source>
        <strain evidence="2">CG07_land_8_20_14_0_80_42_15</strain>
    </source>
</reference>
<organism evidence="2 3">
    <name type="scientific">Candidatus Aquitaenariimonas noxiae</name>
    <dbReference type="NCBI Taxonomy" id="1974741"/>
    <lineage>
        <taxon>Bacteria</taxon>
        <taxon>Pseudomonadati</taxon>
        <taxon>Candidatus Omnitrophota</taxon>
        <taxon>Candidatus Aquitaenariimonas</taxon>
    </lineage>
</organism>
<evidence type="ECO:0000313" key="2">
    <source>
        <dbReference type="EMBL" id="PIU42076.1"/>
    </source>
</evidence>
<dbReference type="InterPro" id="IPR055259">
    <property type="entry name" value="YkvP/CgeB_Glyco_trans-like"/>
</dbReference>
<proteinExistence type="predicted"/>
<comment type="caution">
    <text evidence="2">The sequence shown here is derived from an EMBL/GenBank/DDBJ whole genome shotgun (WGS) entry which is preliminary data.</text>
</comment>
<feature type="domain" description="Spore protein YkvP/CgeB glycosyl transferase-like" evidence="1">
    <location>
        <begin position="242"/>
        <end position="350"/>
    </location>
</feature>
<dbReference type="Pfam" id="PF13524">
    <property type="entry name" value="Glyco_trans_1_2"/>
    <property type="match status" value="1"/>
</dbReference>
<evidence type="ECO:0000313" key="3">
    <source>
        <dbReference type="Proteomes" id="UP000230052"/>
    </source>
</evidence>
<evidence type="ECO:0000259" key="1">
    <source>
        <dbReference type="Pfam" id="PF13524"/>
    </source>
</evidence>
<dbReference type="Proteomes" id="UP000230052">
    <property type="component" value="Unassembled WGS sequence"/>
</dbReference>
<name>A0A2J0L462_9BACT</name>
<sequence>MNKKRIVLMVENFFIGPFEKQGFEVLYALEFAHSMFYGTNKSIPANLKEFKECLDSFRDQILQFNPDYFLADAGFFNDMLMRAGNIVRRRVAIMLENFIKELNVKGIRTIVICVDDPRQHIVGRYYLGLSGIRNAFQAVATHTMQSELEQRNHGQKVIFFPNYVRMPFEKPVRGIKDSLLEDKIRNSVFNFDLFFVGAMPYRRKAFFWRLSKKFRSLDYFFGSKDFFFTSRKKIDFDILNKFHLNEIYKRARINIVYGSQNDFHFNKTWGVTDRVFNIAYCHGFFLCDYRKHFIDLFDVDPDLYTFKTFNECCQKIRLYLKDDALREKLLEKFYKQVLERHTIDKRVEGFVADLKKYGGNCQNGQV</sequence>
<gene>
    <name evidence="2" type="ORF">COS99_02020</name>
</gene>
<dbReference type="AlphaFoldDB" id="A0A2J0L462"/>